<dbReference type="GO" id="GO:0050308">
    <property type="term" value="F:sugar-phosphatase activity"/>
    <property type="evidence" value="ECO:0007669"/>
    <property type="project" value="TreeGrafter"/>
</dbReference>
<dbReference type="AlphaFoldDB" id="A0A4Z0V8C0"/>
<dbReference type="InterPro" id="IPR023198">
    <property type="entry name" value="PGP-like_dom2"/>
</dbReference>
<organism evidence="1 2">
    <name type="scientific">Duncaniella freteri</name>
    <dbReference type="NCBI Taxonomy" id="2530391"/>
    <lineage>
        <taxon>Bacteria</taxon>
        <taxon>Pseudomonadati</taxon>
        <taxon>Bacteroidota</taxon>
        <taxon>Bacteroidia</taxon>
        <taxon>Bacteroidales</taxon>
        <taxon>Muribaculaceae</taxon>
        <taxon>Duncaniella</taxon>
    </lineage>
</organism>
<comment type="caution">
    <text evidence="1">The sequence shown here is derived from an EMBL/GenBank/DDBJ whole genome shotgun (WGS) entry which is preliminary data.</text>
</comment>
<sequence>MATVLPFHSEIVRFLERHHYQRVTPRAALIDMDGTLYDSMKNHTASWYRLISEAGIPCTRDEFYLYEGRTGASTINALVNRAWGRDATDEEKTEMYHKKTVYFNELPPVEPMPGAFEMLNLLKEMGLRRVLVTGSGQNSLLSRIDTDFPGIFDPGMRVTARDVKHGKPHPEPFIRAMQLARVSPSQSIVVENAPLGVEAGNKAGAFTVGVVTGPIPVEEMERAGAAVVFPSMEAFAEALPTLIFSLLSTSIDPL</sequence>
<dbReference type="InterPro" id="IPR023214">
    <property type="entry name" value="HAD_sf"/>
</dbReference>
<dbReference type="GeneID" id="82148642"/>
<dbReference type="InterPro" id="IPR036412">
    <property type="entry name" value="HAD-like_sf"/>
</dbReference>
<keyword evidence="2" id="KW-1185">Reference proteome</keyword>
<gene>
    <name evidence="1" type="ORF">EZ315_02485</name>
</gene>
<dbReference type="Gene3D" id="3.40.50.1000">
    <property type="entry name" value="HAD superfamily/HAD-like"/>
    <property type="match status" value="1"/>
</dbReference>
<dbReference type="Proteomes" id="UP000297635">
    <property type="component" value="Unassembled WGS sequence"/>
</dbReference>
<dbReference type="NCBIfam" id="TIGR01509">
    <property type="entry name" value="HAD-SF-IA-v3"/>
    <property type="match status" value="1"/>
</dbReference>
<dbReference type="InterPro" id="IPR051806">
    <property type="entry name" value="HAD-like_SPP"/>
</dbReference>
<evidence type="ECO:0000313" key="1">
    <source>
        <dbReference type="EMBL" id="TGG39622.1"/>
    </source>
</evidence>
<dbReference type="SFLD" id="SFLDS00003">
    <property type="entry name" value="Haloacid_Dehalogenase"/>
    <property type="match status" value="1"/>
</dbReference>
<accession>A0A4Z0V8C0</accession>
<protein>
    <submittedName>
        <fullName evidence="1">HAD family hydrolase</fullName>
    </submittedName>
</protein>
<dbReference type="SFLD" id="SFLDG01129">
    <property type="entry name" value="C1.5:_HAD__Beta-PGM__Phosphata"/>
    <property type="match status" value="1"/>
</dbReference>
<evidence type="ECO:0000313" key="2">
    <source>
        <dbReference type="Proteomes" id="UP000297635"/>
    </source>
</evidence>
<dbReference type="RefSeq" id="WP_135470319.1">
    <property type="nucleotide sequence ID" value="NZ_CASJDB010000057.1"/>
</dbReference>
<dbReference type="Gene3D" id="1.10.150.240">
    <property type="entry name" value="Putative phosphatase, domain 2"/>
    <property type="match status" value="1"/>
</dbReference>
<dbReference type="SFLD" id="SFLDG01135">
    <property type="entry name" value="C1.5.6:_HAD__Beta-PGM__Phospha"/>
    <property type="match status" value="1"/>
</dbReference>
<dbReference type="EMBL" id="SJSA01000001">
    <property type="protein sequence ID" value="TGG39622.1"/>
    <property type="molecule type" value="Genomic_DNA"/>
</dbReference>
<dbReference type="InterPro" id="IPR006439">
    <property type="entry name" value="HAD-SF_hydro_IA"/>
</dbReference>
<dbReference type="PANTHER" id="PTHR43481:SF4">
    <property type="entry name" value="GLYCEROL-1-PHOSPHATE PHOSPHOHYDROLASE 1-RELATED"/>
    <property type="match status" value="1"/>
</dbReference>
<proteinExistence type="predicted"/>
<reference evidence="1 2" key="1">
    <citation type="submission" date="2019-02" db="EMBL/GenBank/DDBJ databases">
        <title>Isolation and identification of novel species under the genus Muribaculum.</title>
        <authorList>
            <person name="Miyake S."/>
            <person name="Ding Y."/>
            <person name="Low A."/>
            <person name="Soh M."/>
            <person name="Seedorf H."/>
        </authorList>
    </citation>
    <scope>NUCLEOTIDE SEQUENCE [LARGE SCALE GENOMIC DNA]</scope>
    <source>
        <strain evidence="1 2">TLL-A3</strain>
    </source>
</reference>
<dbReference type="SUPFAM" id="SSF56784">
    <property type="entry name" value="HAD-like"/>
    <property type="match status" value="1"/>
</dbReference>
<keyword evidence="1" id="KW-0378">Hydrolase</keyword>
<dbReference type="PANTHER" id="PTHR43481">
    <property type="entry name" value="FRUCTOSE-1-PHOSPHATE PHOSPHATASE"/>
    <property type="match status" value="1"/>
</dbReference>
<dbReference type="Pfam" id="PF00702">
    <property type="entry name" value="Hydrolase"/>
    <property type="match status" value="1"/>
</dbReference>
<name>A0A4Z0V8C0_9BACT</name>